<organism evidence="1 2">
    <name type="scientific">Corchorus olitorius</name>
    <dbReference type="NCBI Taxonomy" id="93759"/>
    <lineage>
        <taxon>Eukaryota</taxon>
        <taxon>Viridiplantae</taxon>
        <taxon>Streptophyta</taxon>
        <taxon>Embryophyta</taxon>
        <taxon>Tracheophyta</taxon>
        <taxon>Spermatophyta</taxon>
        <taxon>Magnoliopsida</taxon>
        <taxon>eudicotyledons</taxon>
        <taxon>Gunneridae</taxon>
        <taxon>Pentapetalae</taxon>
        <taxon>rosids</taxon>
        <taxon>malvids</taxon>
        <taxon>Malvales</taxon>
        <taxon>Malvaceae</taxon>
        <taxon>Grewioideae</taxon>
        <taxon>Apeibeae</taxon>
        <taxon>Corchorus</taxon>
    </lineage>
</organism>
<dbReference type="AlphaFoldDB" id="A0A1R3K8N7"/>
<accession>A0A1R3K8N7</accession>
<comment type="caution">
    <text evidence="1">The sequence shown here is derived from an EMBL/GenBank/DDBJ whole genome shotgun (WGS) entry which is preliminary data.</text>
</comment>
<dbReference type="Proteomes" id="UP000187203">
    <property type="component" value="Unassembled WGS sequence"/>
</dbReference>
<keyword evidence="2" id="KW-1185">Reference proteome</keyword>
<sequence>MTEKVASFIFPTSQKIQIQREDDPSSGTDSLVGNMELTLNSQGVNELSAGKSFDSRRVLENSSGLDDDRLQVVDDIIVEESLCATMNVGDSLNKELGGFDRQLDAVDKGDLIEFDCWMRCYEFVSWVESQMRCFGDLENGRFIVCN</sequence>
<proteinExistence type="predicted"/>
<reference evidence="2" key="1">
    <citation type="submission" date="2013-09" db="EMBL/GenBank/DDBJ databases">
        <title>Corchorus olitorius genome sequencing.</title>
        <authorList>
            <person name="Alam M."/>
            <person name="Haque M.S."/>
            <person name="Islam M.S."/>
            <person name="Emdad E.M."/>
            <person name="Islam M.M."/>
            <person name="Ahmed B."/>
            <person name="Halim A."/>
            <person name="Hossen Q.M.M."/>
            <person name="Hossain M.Z."/>
            <person name="Ahmed R."/>
            <person name="Khan M.M."/>
            <person name="Islam R."/>
            <person name="Rashid M.M."/>
            <person name="Khan S.A."/>
            <person name="Rahman M.S."/>
            <person name="Alam M."/>
            <person name="Yahiya A.S."/>
            <person name="Khan M.S."/>
            <person name="Azam M.S."/>
            <person name="Haque T."/>
            <person name="Lashkar M.Z.H."/>
            <person name="Akhand A.I."/>
            <person name="Morshed G."/>
            <person name="Roy S."/>
            <person name="Uddin K.S."/>
            <person name="Rabeya T."/>
            <person name="Hossain A.S."/>
            <person name="Chowdhury A."/>
            <person name="Snigdha A.R."/>
            <person name="Mortoza M.S."/>
            <person name="Matin S.A."/>
            <person name="Hoque S.M.E."/>
            <person name="Islam M.K."/>
            <person name="Roy D.K."/>
            <person name="Haider R."/>
            <person name="Moosa M.M."/>
            <person name="Elias S.M."/>
            <person name="Hasan A.M."/>
            <person name="Jahan S."/>
            <person name="Shafiuddin M."/>
            <person name="Mahmood N."/>
            <person name="Shommy N.S."/>
        </authorList>
    </citation>
    <scope>NUCLEOTIDE SEQUENCE [LARGE SCALE GENOMIC DNA]</scope>
    <source>
        <strain evidence="2">cv. O-4</strain>
    </source>
</reference>
<dbReference type="EMBL" id="AWUE01014502">
    <property type="protein sequence ID" value="OMP03455.1"/>
    <property type="molecule type" value="Genomic_DNA"/>
</dbReference>
<evidence type="ECO:0000313" key="1">
    <source>
        <dbReference type="EMBL" id="OMP03455.1"/>
    </source>
</evidence>
<evidence type="ECO:0000313" key="2">
    <source>
        <dbReference type="Proteomes" id="UP000187203"/>
    </source>
</evidence>
<gene>
    <name evidence="1" type="ORF">COLO4_10411</name>
</gene>
<protein>
    <submittedName>
        <fullName evidence="1">Uncharacterized protein</fullName>
    </submittedName>
</protein>
<name>A0A1R3K8N7_9ROSI</name>